<dbReference type="GeneTree" id="ENSGT00400000024959"/>
<sequence>MQAGPAALSVYALRLGPGEDILSTLVKFVKDRKLKSPFVMTCVGSISKATLRLANAIASNTNKIVHLNERFEIVSLVGTLNEAPHLHICLSDKDGKTIGGHVVSDLIVFTTAEIVVGECDGLWFSREMDGSTGFPELVISSCSKTA</sequence>
<dbReference type="Pfam" id="PF03479">
    <property type="entry name" value="PCC"/>
    <property type="match status" value="1"/>
</dbReference>
<dbReference type="OrthoDB" id="2156856at2759"/>
<dbReference type="GeneID" id="107982827"/>
<dbReference type="Proteomes" id="UP000001646">
    <property type="component" value="Chromosome 4"/>
</dbReference>
<accession>R4GBU5</accession>
<dbReference type="AlphaFoldDB" id="R4GBU5"/>
<dbReference type="HOGENOM" id="CLU_114051_3_1_1"/>
<dbReference type="Ensembl" id="ENSACAT00000030205.2">
    <property type="protein sequence ID" value="ENSACAP00000022787.1"/>
    <property type="gene ID" value="ENSACAG00000029173.2"/>
</dbReference>
<protein>
    <recommendedName>
        <fullName evidence="1">PPC domain-containing protein</fullName>
    </recommendedName>
</protein>
<dbReference type="Gene3D" id="3.30.1330.80">
    <property type="entry name" value="Hypothetical protein, similar to alpha- acetolactate decarboxylase, domain 2"/>
    <property type="match status" value="1"/>
</dbReference>
<dbReference type="PANTHER" id="PTHR34988">
    <property type="entry name" value="PROTEIN, PUTATIVE-RELATED"/>
    <property type="match status" value="1"/>
</dbReference>
<gene>
    <name evidence="2" type="primary">LOC107982827</name>
</gene>
<evidence type="ECO:0000313" key="3">
    <source>
        <dbReference type="Proteomes" id="UP000001646"/>
    </source>
</evidence>
<dbReference type="KEGG" id="acs:107982827"/>
<dbReference type="Bgee" id="ENSACAG00000029173">
    <property type="expression patterns" value="Expressed in kidney and 4 other cell types or tissues"/>
</dbReference>
<dbReference type="eggNOG" id="ENOG502RZDY">
    <property type="taxonomic scope" value="Eukaryota"/>
</dbReference>
<reference evidence="2" key="2">
    <citation type="submission" date="2025-08" db="UniProtKB">
        <authorList>
            <consortium name="Ensembl"/>
        </authorList>
    </citation>
    <scope>IDENTIFICATION</scope>
</reference>
<proteinExistence type="predicted"/>
<dbReference type="RefSeq" id="XP_016848982.1">
    <property type="nucleotide sequence ID" value="XM_016993493.2"/>
</dbReference>
<dbReference type="CDD" id="cd11378">
    <property type="entry name" value="DUF296"/>
    <property type="match status" value="1"/>
</dbReference>
<organism evidence="2 3">
    <name type="scientific">Anolis carolinensis</name>
    <name type="common">Green anole</name>
    <name type="synonym">American chameleon</name>
    <dbReference type="NCBI Taxonomy" id="28377"/>
    <lineage>
        <taxon>Eukaryota</taxon>
        <taxon>Metazoa</taxon>
        <taxon>Chordata</taxon>
        <taxon>Craniata</taxon>
        <taxon>Vertebrata</taxon>
        <taxon>Euteleostomi</taxon>
        <taxon>Lepidosauria</taxon>
        <taxon>Squamata</taxon>
        <taxon>Bifurcata</taxon>
        <taxon>Unidentata</taxon>
        <taxon>Episquamata</taxon>
        <taxon>Toxicofera</taxon>
        <taxon>Iguania</taxon>
        <taxon>Dactyloidae</taxon>
        <taxon>Anolis</taxon>
    </lineage>
</organism>
<keyword evidence="3" id="KW-1185">Reference proteome</keyword>
<dbReference type="PROSITE" id="PS51742">
    <property type="entry name" value="PPC"/>
    <property type="match status" value="1"/>
</dbReference>
<dbReference type="InterPro" id="IPR005175">
    <property type="entry name" value="PPC_dom"/>
</dbReference>
<dbReference type="STRING" id="28377.ENSACAP00000022787"/>
<dbReference type="PANTHER" id="PTHR34988:SF1">
    <property type="entry name" value="DNA-BINDING PROTEIN"/>
    <property type="match status" value="1"/>
</dbReference>
<dbReference type="SUPFAM" id="SSF117856">
    <property type="entry name" value="AF0104/ALDC/Ptd012-like"/>
    <property type="match status" value="1"/>
</dbReference>
<reference evidence="2" key="3">
    <citation type="submission" date="2025-09" db="UniProtKB">
        <authorList>
            <consortium name="Ensembl"/>
        </authorList>
    </citation>
    <scope>IDENTIFICATION</scope>
</reference>
<feature type="domain" description="PPC" evidence="1">
    <location>
        <begin position="5"/>
        <end position="140"/>
    </location>
</feature>
<evidence type="ECO:0000259" key="1">
    <source>
        <dbReference type="PROSITE" id="PS51742"/>
    </source>
</evidence>
<reference evidence="2 3" key="1">
    <citation type="submission" date="2009-12" db="EMBL/GenBank/DDBJ databases">
        <title>The Genome Sequence of Anolis carolinensis (Green Anole Lizard).</title>
        <authorList>
            <consortium name="The Genome Sequencing Platform"/>
            <person name="Di Palma F."/>
            <person name="Alfoldi J."/>
            <person name="Heiman D."/>
            <person name="Young S."/>
            <person name="Grabherr M."/>
            <person name="Johnson J."/>
            <person name="Lander E.S."/>
            <person name="Lindblad-Toh K."/>
        </authorList>
    </citation>
    <scope>NUCLEOTIDE SEQUENCE [LARGE SCALE GENOMIC DNA]</scope>
    <source>
        <strain evidence="2 3">JBL SC #1</strain>
    </source>
</reference>
<name>R4GBU5_ANOCA</name>
<evidence type="ECO:0000313" key="2">
    <source>
        <dbReference type="Ensembl" id="ENSACAP00000022787.1"/>
    </source>
</evidence>
<dbReference type="InParanoid" id="R4GBU5"/>